<evidence type="ECO:0000256" key="2">
    <source>
        <dbReference type="ARBA" id="ARBA00022679"/>
    </source>
</evidence>
<dbReference type="PANTHER" id="PTHR34136:SF1">
    <property type="entry name" value="UDP-N-ACETYL-D-MANNOSAMINURONIC ACID TRANSFERASE"/>
    <property type="match status" value="1"/>
</dbReference>
<organism evidence="3 4">
    <name type="scientific">Jiella endophytica</name>
    <dbReference type="NCBI Taxonomy" id="2558362"/>
    <lineage>
        <taxon>Bacteria</taxon>
        <taxon>Pseudomonadati</taxon>
        <taxon>Pseudomonadota</taxon>
        <taxon>Alphaproteobacteria</taxon>
        <taxon>Hyphomicrobiales</taxon>
        <taxon>Aurantimonadaceae</taxon>
        <taxon>Jiella</taxon>
    </lineage>
</organism>
<dbReference type="InterPro" id="IPR004629">
    <property type="entry name" value="WecG_TagA_CpsF"/>
</dbReference>
<dbReference type="Proteomes" id="UP000298179">
    <property type="component" value="Unassembled WGS sequence"/>
</dbReference>
<dbReference type="EMBL" id="SOZD01000002">
    <property type="protein sequence ID" value="TFF25111.1"/>
    <property type="molecule type" value="Genomic_DNA"/>
</dbReference>
<protein>
    <submittedName>
        <fullName evidence="3">Glycosyltransferase</fullName>
    </submittedName>
</protein>
<keyword evidence="1" id="KW-0328">Glycosyltransferase</keyword>
<accession>A0A4Y8RP74</accession>
<keyword evidence="4" id="KW-1185">Reference proteome</keyword>
<evidence type="ECO:0000313" key="3">
    <source>
        <dbReference type="EMBL" id="TFF25111.1"/>
    </source>
</evidence>
<dbReference type="OrthoDB" id="9771846at2"/>
<reference evidence="3 4" key="1">
    <citation type="submission" date="2019-03" db="EMBL/GenBank/DDBJ databases">
        <title>Jiella endophytica sp. nov., a novel endophytic bacterium isolated from root of Ficus microcarpa Linn. f.</title>
        <authorList>
            <person name="Tuo L."/>
        </authorList>
    </citation>
    <scope>NUCLEOTIDE SEQUENCE [LARGE SCALE GENOMIC DNA]</scope>
    <source>
        <strain evidence="3 4">CBS5Q-3</strain>
    </source>
</reference>
<sequence>MTMASERLPEATILGTRVHGPTLAQTVDRFAEWIDRRDGWCRSVVVTGFHGLWVGHQDPEFRAMINGADLFCPDGIAPIWLSRLHGRPLPGRVPGADIMAAFLKRAETEGYRSYFYGDTEQTLQTLMMEIGRRFPGAPVTGALSPAFRPLSDAEEAEHVAEINASGADILWVGLGCPKQERWIARNKHRLTVPVAVGVGAAFRFQAGMVRRAPGWIGDAGFEWLFRLAAEPGKLWRRDLTEGPRFVAAALADAWRVRSRLSRMSGRR</sequence>
<evidence type="ECO:0000313" key="4">
    <source>
        <dbReference type="Proteomes" id="UP000298179"/>
    </source>
</evidence>
<dbReference type="Pfam" id="PF03808">
    <property type="entry name" value="Glyco_tran_WecG"/>
    <property type="match status" value="1"/>
</dbReference>
<name>A0A4Y8RP74_9HYPH</name>
<proteinExistence type="predicted"/>
<keyword evidence="2 3" id="KW-0808">Transferase</keyword>
<dbReference type="CDD" id="cd06533">
    <property type="entry name" value="Glyco_transf_WecG_TagA"/>
    <property type="match status" value="1"/>
</dbReference>
<dbReference type="AlphaFoldDB" id="A0A4Y8RP74"/>
<dbReference type="GO" id="GO:0016758">
    <property type="term" value="F:hexosyltransferase activity"/>
    <property type="evidence" value="ECO:0007669"/>
    <property type="project" value="TreeGrafter"/>
</dbReference>
<evidence type="ECO:0000256" key="1">
    <source>
        <dbReference type="ARBA" id="ARBA00022676"/>
    </source>
</evidence>
<comment type="caution">
    <text evidence="3">The sequence shown here is derived from an EMBL/GenBank/DDBJ whole genome shotgun (WGS) entry which is preliminary data.</text>
</comment>
<gene>
    <name evidence="3" type="ORF">E3C22_06945</name>
</gene>
<dbReference type="PANTHER" id="PTHR34136">
    <property type="match status" value="1"/>
</dbReference>
<dbReference type="NCBIfam" id="TIGR00696">
    <property type="entry name" value="wecG_tagA_cpsF"/>
    <property type="match status" value="1"/>
</dbReference>